<sequence length="74" mass="8316">MVLGVCGRGIQFRGLCLSKSLLLVFIFEKGERGRETDPGGGCFWGGMNGGLGILGLWWGYGVYIHRVTYKQMWW</sequence>
<name>A0AA39ZGP3_9PEZI</name>
<dbReference type="AlphaFoldDB" id="A0AA39ZGP3"/>
<dbReference type="EMBL" id="JAULSY010000028">
    <property type="protein sequence ID" value="KAK0670715.1"/>
    <property type="molecule type" value="Genomic_DNA"/>
</dbReference>
<gene>
    <name evidence="1" type="ORF">QBC41DRAFT_317176</name>
</gene>
<evidence type="ECO:0000313" key="2">
    <source>
        <dbReference type="Proteomes" id="UP001174997"/>
    </source>
</evidence>
<keyword evidence="2" id="KW-1185">Reference proteome</keyword>
<evidence type="ECO:0000313" key="1">
    <source>
        <dbReference type="EMBL" id="KAK0670715.1"/>
    </source>
</evidence>
<organism evidence="1 2">
    <name type="scientific">Cercophora samala</name>
    <dbReference type="NCBI Taxonomy" id="330535"/>
    <lineage>
        <taxon>Eukaryota</taxon>
        <taxon>Fungi</taxon>
        <taxon>Dikarya</taxon>
        <taxon>Ascomycota</taxon>
        <taxon>Pezizomycotina</taxon>
        <taxon>Sordariomycetes</taxon>
        <taxon>Sordariomycetidae</taxon>
        <taxon>Sordariales</taxon>
        <taxon>Lasiosphaeriaceae</taxon>
        <taxon>Cercophora</taxon>
    </lineage>
</organism>
<dbReference type="Proteomes" id="UP001174997">
    <property type="component" value="Unassembled WGS sequence"/>
</dbReference>
<reference evidence="1" key="1">
    <citation type="submission" date="2023-06" db="EMBL/GenBank/DDBJ databases">
        <title>Genome-scale phylogeny and comparative genomics of the fungal order Sordariales.</title>
        <authorList>
            <consortium name="Lawrence Berkeley National Laboratory"/>
            <person name="Hensen N."/>
            <person name="Bonometti L."/>
            <person name="Westerberg I."/>
            <person name="Brannstrom I.O."/>
            <person name="Guillou S."/>
            <person name="Cros-Aarteil S."/>
            <person name="Calhoun S."/>
            <person name="Haridas S."/>
            <person name="Kuo A."/>
            <person name="Mondo S."/>
            <person name="Pangilinan J."/>
            <person name="Riley R."/>
            <person name="Labutti K."/>
            <person name="Andreopoulos B."/>
            <person name="Lipzen A."/>
            <person name="Chen C."/>
            <person name="Yanf M."/>
            <person name="Daum C."/>
            <person name="Ng V."/>
            <person name="Clum A."/>
            <person name="Steindorff A."/>
            <person name="Ohm R."/>
            <person name="Martin F."/>
            <person name="Silar P."/>
            <person name="Natvig D."/>
            <person name="Lalanne C."/>
            <person name="Gautier V."/>
            <person name="Ament-Velasquez S.L."/>
            <person name="Kruys A."/>
            <person name="Hutchinson M.I."/>
            <person name="Powell A.J."/>
            <person name="Barry K."/>
            <person name="Miller A.N."/>
            <person name="Grigoriev I.V."/>
            <person name="Debuchy R."/>
            <person name="Gladieux P."/>
            <person name="Thoren M.H."/>
            <person name="Johannesson H."/>
        </authorList>
    </citation>
    <scope>NUCLEOTIDE SEQUENCE</scope>
    <source>
        <strain evidence="1">CBS 307.81</strain>
    </source>
</reference>
<protein>
    <submittedName>
        <fullName evidence="1">Uncharacterized protein</fullName>
    </submittedName>
</protein>
<accession>A0AA39ZGP3</accession>
<comment type="caution">
    <text evidence="1">The sequence shown here is derived from an EMBL/GenBank/DDBJ whole genome shotgun (WGS) entry which is preliminary data.</text>
</comment>
<proteinExistence type="predicted"/>